<feature type="transmembrane region" description="Helical" evidence="11">
    <location>
        <begin position="26"/>
        <end position="45"/>
    </location>
</feature>
<reference evidence="15" key="1">
    <citation type="submission" date="2003-08" db="EMBL/GenBank/DDBJ databases">
        <authorList>
            <person name="Birren B."/>
            <person name="Nusbaum C."/>
            <person name="Abebe A."/>
            <person name="Abouelleil A."/>
            <person name="Adekoya E."/>
            <person name="Ait-zahra M."/>
            <person name="Allen N."/>
            <person name="Allen T."/>
            <person name="An P."/>
            <person name="Anderson M."/>
            <person name="Anderson S."/>
            <person name="Arachchi H."/>
            <person name="Armbruster J."/>
            <person name="Bachantsang P."/>
            <person name="Baldwin J."/>
            <person name="Barry A."/>
            <person name="Bayul T."/>
            <person name="Blitshsteyn B."/>
            <person name="Bloom T."/>
            <person name="Blye J."/>
            <person name="Boguslavskiy L."/>
            <person name="Borowsky M."/>
            <person name="Boukhgalter B."/>
            <person name="Brunache A."/>
            <person name="Butler J."/>
            <person name="Calixte N."/>
            <person name="Calvo S."/>
            <person name="Camarata J."/>
            <person name="Campo K."/>
            <person name="Chang J."/>
            <person name="Cheshatsang Y."/>
            <person name="Citroen M."/>
            <person name="Collymore A."/>
            <person name="Considine T."/>
            <person name="Cook A."/>
            <person name="Cooke P."/>
            <person name="Corum B."/>
            <person name="Cuomo C."/>
            <person name="David R."/>
            <person name="Dawoe T."/>
            <person name="Degray S."/>
            <person name="Dodge S."/>
            <person name="Dooley K."/>
            <person name="Dorje P."/>
            <person name="Dorjee K."/>
            <person name="Dorris L."/>
            <person name="Duffey N."/>
            <person name="Dupes A."/>
            <person name="Elkins T."/>
            <person name="Engels R."/>
            <person name="Erickson J."/>
            <person name="Farina A."/>
            <person name="Faro S."/>
            <person name="Ferreira P."/>
            <person name="Fischer H."/>
            <person name="Fitzgerald M."/>
            <person name="Foley K."/>
            <person name="Gage D."/>
            <person name="Galagan J."/>
            <person name="Gearin G."/>
            <person name="Gnerre S."/>
            <person name="Gnirke A."/>
            <person name="Goyette A."/>
            <person name="Graham J."/>
            <person name="Grandbois E."/>
            <person name="Gyaltsen K."/>
            <person name="Hafez N."/>
            <person name="Hagopian D."/>
            <person name="Hagos B."/>
            <person name="Hall J."/>
            <person name="Hatcher B."/>
            <person name="Heller A."/>
            <person name="Higgins H."/>
            <person name="Honan T."/>
            <person name="Horn A."/>
            <person name="Houde N."/>
            <person name="Hughes L."/>
            <person name="Hulme W."/>
            <person name="Husby E."/>
            <person name="Iliev I."/>
            <person name="Jaffe D."/>
            <person name="Jones C."/>
            <person name="Kamal M."/>
            <person name="Kamat A."/>
            <person name="Kamvysselis M."/>
            <person name="Karlsson E."/>
            <person name="Kells C."/>
            <person name="Kieu A."/>
            <person name="Kisner P."/>
            <person name="Kodira C."/>
            <person name="Kulbokas E."/>
            <person name="Labutti K."/>
            <person name="Lama D."/>
            <person name="Landers T."/>
            <person name="Leger J."/>
            <person name="Levine S."/>
            <person name="Lewis D."/>
            <person name="Lewis T."/>
            <person name="Lindblad-toh K."/>
            <person name="Liu X."/>
            <person name="Lokyitsang T."/>
            <person name="Lokyitsang Y."/>
            <person name="Lucien O."/>
            <person name="Lui A."/>
            <person name="Ma L.J."/>
            <person name="Mabbitt R."/>
            <person name="Macdonald J."/>
            <person name="Maclean C."/>
            <person name="Major J."/>
            <person name="Manning J."/>
            <person name="Marabella R."/>
            <person name="Maru K."/>
            <person name="Matthews C."/>
            <person name="Mauceli E."/>
            <person name="Mccarthy M."/>
            <person name="Mcdonough S."/>
            <person name="Mcghee T."/>
            <person name="Meldrim J."/>
            <person name="Meneus L."/>
            <person name="Mesirov J."/>
            <person name="Mihalev A."/>
            <person name="Mihova T."/>
            <person name="Mikkelsen T."/>
            <person name="Mlenga V."/>
            <person name="Moru K."/>
            <person name="Mozes J."/>
            <person name="Mulrain L."/>
            <person name="Munson G."/>
            <person name="Naylor J."/>
            <person name="Newes C."/>
            <person name="Nguyen C."/>
            <person name="Nguyen N."/>
            <person name="Nguyen T."/>
            <person name="Nicol R."/>
            <person name="Nielsen C."/>
            <person name="Nizzari M."/>
            <person name="Norbu C."/>
            <person name="Norbu N."/>
            <person name="O'donnell P."/>
            <person name="Okoawo O."/>
            <person name="O'leary S."/>
            <person name="Omotosho B."/>
            <person name="O'neill K."/>
            <person name="Osman S."/>
            <person name="Parker S."/>
            <person name="Perrin D."/>
            <person name="Phunkhang P."/>
            <person name="Piqani B."/>
            <person name="Purcell S."/>
            <person name="Rachupka T."/>
            <person name="Ramasamy U."/>
            <person name="Rameau R."/>
            <person name="Ray V."/>
            <person name="Raymond C."/>
            <person name="Retta R."/>
            <person name="Richardson S."/>
            <person name="Rise C."/>
            <person name="Rodriguez J."/>
            <person name="Rogers J."/>
            <person name="Rogov P."/>
            <person name="Rutman M."/>
            <person name="Schupbach R."/>
            <person name="Seaman C."/>
            <person name="Settipalli S."/>
            <person name="Sharpe T."/>
            <person name="Sheridan J."/>
            <person name="Sherpa N."/>
            <person name="Shi J."/>
            <person name="Smirnov S."/>
            <person name="Smith C."/>
            <person name="Sougnez C."/>
            <person name="Spencer B."/>
            <person name="Stalker J."/>
            <person name="Stange-thomann N."/>
            <person name="Stavropoulos S."/>
            <person name="Stetson K."/>
            <person name="Stone C."/>
            <person name="Stone S."/>
            <person name="Stubbs M."/>
            <person name="Talamas J."/>
            <person name="Tchuinga P."/>
            <person name="Tenzing P."/>
            <person name="Tesfaye S."/>
            <person name="Theodore J."/>
            <person name="Thoulutsang Y."/>
            <person name="Topham K."/>
            <person name="Towey S."/>
            <person name="Tsamla T."/>
            <person name="Tsomo N."/>
            <person name="Vallee D."/>
            <person name="Vassiliev H."/>
            <person name="Venkataraman V."/>
            <person name="Vinson J."/>
            <person name="Vo A."/>
            <person name="Wade C."/>
            <person name="Wang S."/>
            <person name="Wangchuk T."/>
            <person name="Wangdi T."/>
            <person name="Whittaker C."/>
            <person name="Wilkinson J."/>
            <person name="Wu Y."/>
            <person name="Wyman D."/>
            <person name="Yadav S."/>
            <person name="Yang S."/>
            <person name="Yang X."/>
            <person name="Yeager S."/>
            <person name="Yee E."/>
            <person name="Young G."/>
            <person name="Zainoun J."/>
            <person name="Zembeck L."/>
            <person name="Zimmer A."/>
            <person name="Zody M."/>
            <person name="Lander E."/>
        </authorList>
    </citation>
    <scope>NUCLEOTIDE SEQUENCE [LARGE SCALE GENOMIC DNA]</scope>
</reference>
<reference evidence="14" key="2">
    <citation type="submission" date="2025-08" db="UniProtKB">
        <authorList>
            <consortium name="Ensembl"/>
        </authorList>
    </citation>
    <scope>IDENTIFICATION</scope>
</reference>
<protein>
    <recommendedName>
        <fullName evidence="11">Beta-1,4-galactosyltransferase</fullName>
        <ecNumber evidence="11">2.4.1.-</ecNumber>
    </recommendedName>
</protein>
<dbReference type="EC" id="2.4.1.-" evidence="11"/>
<comment type="pathway">
    <text evidence="2 11">Protein modification; protein glycosylation.</text>
</comment>
<name>H2ZBS9_CIOSA</name>
<dbReference type="STRING" id="51511.ENSCSAVP00000015044"/>
<dbReference type="InterPro" id="IPR027791">
    <property type="entry name" value="Galactosyl_T_C"/>
</dbReference>
<evidence type="ECO:0000256" key="6">
    <source>
        <dbReference type="ARBA" id="ARBA00022692"/>
    </source>
</evidence>
<dbReference type="AlphaFoldDB" id="H2ZBS9"/>
<evidence type="ECO:0000256" key="4">
    <source>
        <dbReference type="ARBA" id="ARBA00022676"/>
    </source>
</evidence>
<keyword evidence="5 11" id="KW-0808">Transferase</keyword>
<dbReference type="InterPro" id="IPR027995">
    <property type="entry name" value="Galactosyl_T_N"/>
</dbReference>
<reference evidence="14" key="3">
    <citation type="submission" date="2025-09" db="UniProtKB">
        <authorList>
            <consortium name="Ensembl"/>
        </authorList>
    </citation>
    <scope>IDENTIFICATION</scope>
</reference>
<dbReference type="HOGENOM" id="CLU_044391_1_1_1"/>
<dbReference type="GO" id="GO:0008378">
    <property type="term" value="F:galactosyltransferase activity"/>
    <property type="evidence" value="ECO:0007669"/>
    <property type="project" value="TreeGrafter"/>
</dbReference>
<dbReference type="Proteomes" id="UP000007875">
    <property type="component" value="Unassembled WGS sequence"/>
</dbReference>
<organism evidence="14 15">
    <name type="scientific">Ciona savignyi</name>
    <name type="common">Pacific transparent sea squirt</name>
    <dbReference type="NCBI Taxonomy" id="51511"/>
    <lineage>
        <taxon>Eukaryota</taxon>
        <taxon>Metazoa</taxon>
        <taxon>Chordata</taxon>
        <taxon>Tunicata</taxon>
        <taxon>Ascidiacea</taxon>
        <taxon>Phlebobranchia</taxon>
        <taxon>Cionidae</taxon>
        <taxon>Ciona</taxon>
    </lineage>
</organism>
<feature type="domain" description="Galactosyltransferase C-terminal" evidence="12">
    <location>
        <begin position="236"/>
        <end position="312"/>
    </location>
</feature>
<dbReference type="CDD" id="cd00899">
    <property type="entry name" value="b4GalT"/>
    <property type="match status" value="1"/>
</dbReference>
<sequence>MSLRHQYNSSKGLVKRRTNYGLRAKWLTLCIILFAIELVIVYFRIHDVILVISLHLNIKLDWIRGLETNCDAASDQNLFNYANPLLPTGEDTSPIPLCPDSPPYLLGKQDLGNENEDVDMNSLIKNYTHVQAGGRYQPKECTARHKVAIIVPHRNRERHLRQFLRAIHPMMERQQADYGVFVIHQTGTGTFNKAKLLNIGYTEALKEDNYDCFIFHDVDLLAEDDRNLYRCADVPRHLSVGIDKWDYQLPYDALFGGVIAMTKEQFNRVNGYSNEYWGWGAEDDDMYVRILHSCLGLERAQYDVAKYRMAYHPSDKSNRVNPYRYTLLVGAAERQRRDGLNNLHYSVVDNKRMPLYTNITADVGKPPLNPKTNSFGNGIDIVVSISLLVLMLTMTCCTCVKSRLPHVLLCPRRIP</sequence>
<dbReference type="InterPro" id="IPR029044">
    <property type="entry name" value="Nucleotide-diphossugar_trans"/>
</dbReference>
<dbReference type="UniPathway" id="UPA00378"/>
<keyword evidence="9 11" id="KW-0472">Membrane</keyword>
<dbReference type="PRINTS" id="PR02050">
    <property type="entry name" value="B14GALTRFASE"/>
</dbReference>
<dbReference type="eggNOG" id="KOG3916">
    <property type="taxonomic scope" value="Eukaryota"/>
</dbReference>
<comment type="subcellular location">
    <subcellularLocation>
        <location evidence="1">Membrane</location>
        <topology evidence="1">Single-pass type II membrane protein</topology>
    </subcellularLocation>
</comment>
<dbReference type="GO" id="GO:0016020">
    <property type="term" value="C:membrane"/>
    <property type="evidence" value="ECO:0007669"/>
    <property type="project" value="UniProtKB-SubCell"/>
</dbReference>
<evidence type="ECO:0000259" key="12">
    <source>
        <dbReference type="Pfam" id="PF02709"/>
    </source>
</evidence>
<evidence type="ECO:0000256" key="9">
    <source>
        <dbReference type="ARBA" id="ARBA00023136"/>
    </source>
</evidence>
<evidence type="ECO:0000256" key="11">
    <source>
        <dbReference type="RuleBase" id="RU368121"/>
    </source>
</evidence>
<keyword evidence="8 11" id="KW-1133">Transmembrane helix</keyword>
<evidence type="ECO:0000256" key="8">
    <source>
        <dbReference type="ARBA" id="ARBA00022989"/>
    </source>
</evidence>
<dbReference type="PANTHER" id="PTHR19300">
    <property type="entry name" value="BETA-1,4-GALACTOSYLTRANSFERASE"/>
    <property type="match status" value="1"/>
</dbReference>
<dbReference type="Gene3D" id="3.90.550.10">
    <property type="entry name" value="Spore Coat Polysaccharide Biosynthesis Protein SpsA, Chain A"/>
    <property type="match status" value="1"/>
</dbReference>
<comment type="similarity">
    <text evidence="3 11">Belongs to the glycosyltransferase 7 family.</text>
</comment>
<feature type="domain" description="Galactosyltransferase N-terminal" evidence="13">
    <location>
        <begin position="98"/>
        <end position="231"/>
    </location>
</feature>
<dbReference type="GO" id="GO:0005794">
    <property type="term" value="C:Golgi apparatus"/>
    <property type="evidence" value="ECO:0007669"/>
    <property type="project" value="TreeGrafter"/>
</dbReference>
<evidence type="ECO:0000313" key="14">
    <source>
        <dbReference type="Ensembl" id="ENSCSAVP00000015044.1"/>
    </source>
</evidence>
<evidence type="ECO:0000256" key="2">
    <source>
        <dbReference type="ARBA" id="ARBA00004922"/>
    </source>
</evidence>
<keyword evidence="4 11" id="KW-0328">Glycosyltransferase</keyword>
<evidence type="ECO:0000256" key="3">
    <source>
        <dbReference type="ARBA" id="ARBA00005735"/>
    </source>
</evidence>
<dbReference type="Pfam" id="PF13733">
    <property type="entry name" value="Glyco_transf_7N"/>
    <property type="match status" value="1"/>
</dbReference>
<evidence type="ECO:0000256" key="10">
    <source>
        <dbReference type="ARBA" id="ARBA00023180"/>
    </source>
</evidence>
<evidence type="ECO:0000256" key="1">
    <source>
        <dbReference type="ARBA" id="ARBA00004606"/>
    </source>
</evidence>
<evidence type="ECO:0000259" key="13">
    <source>
        <dbReference type="Pfam" id="PF13733"/>
    </source>
</evidence>
<keyword evidence="7 11" id="KW-0735">Signal-anchor</keyword>
<comment type="function">
    <text evidence="11">Catalyses the transfer of galactose onto proteins or lipids.</text>
</comment>
<dbReference type="Ensembl" id="ENSCSAVT00000015218.1">
    <property type="protein sequence ID" value="ENSCSAVP00000015044.1"/>
    <property type="gene ID" value="ENSCSAVG00000008818.1"/>
</dbReference>
<dbReference type="InParanoid" id="H2ZBS9"/>
<dbReference type="PANTHER" id="PTHR19300:SF57">
    <property type="entry name" value="BETA-1,4-N-ACETYLGALACTOSAMINYLTRANSFERASE"/>
    <property type="match status" value="1"/>
</dbReference>
<evidence type="ECO:0000256" key="5">
    <source>
        <dbReference type="ARBA" id="ARBA00022679"/>
    </source>
</evidence>
<keyword evidence="10 11" id="KW-0325">Glycoprotein</keyword>
<dbReference type="GeneTree" id="ENSGT00940000163971"/>
<dbReference type="GO" id="GO:0005975">
    <property type="term" value="P:carbohydrate metabolic process"/>
    <property type="evidence" value="ECO:0007669"/>
    <property type="project" value="InterPro"/>
</dbReference>
<dbReference type="Pfam" id="PF02709">
    <property type="entry name" value="Glyco_transf_7C"/>
    <property type="match status" value="1"/>
</dbReference>
<proteinExistence type="inferred from homology"/>
<evidence type="ECO:0000256" key="7">
    <source>
        <dbReference type="ARBA" id="ARBA00022968"/>
    </source>
</evidence>
<accession>H2ZBS9</accession>
<dbReference type="InterPro" id="IPR003859">
    <property type="entry name" value="Galactosyl_T"/>
</dbReference>
<dbReference type="SUPFAM" id="SSF53448">
    <property type="entry name" value="Nucleotide-diphospho-sugar transferases"/>
    <property type="match status" value="1"/>
</dbReference>
<keyword evidence="15" id="KW-1185">Reference proteome</keyword>
<keyword evidence="6 11" id="KW-0812">Transmembrane</keyword>
<dbReference type="OMA" id="MTHIAAP"/>
<evidence type="ECO:0000313" key="15">
    <source>
        <dbReference type="Proteomes" id="UP000007875"/>
    </source>
</evidence>